<dbReference type="PANTHER" id="PTHR43100:SF1">
    <property type="entry name" value="GLUTAMATE SYNTHASE [NADPH] SMALL CHAIN"/>
    <property type="match status" value="1"/>
</dbReference>
<feature type="domain" description="FAD/NAD(P)-binding" evidence="5">
    <location>
        <begin position="154"/>
        <end position="328"/>
    </location>
</feature>
<reference evidence="7" key="1">
    <citation type="submission" date="2020-10" db="EMBL/GenBank/DDBJ databases">
        <authorList>
            <person name="Gilroy R."/>
        </authorList>
    </citation>
    <scope>NUCLEOTIDE SEQUENCE</scope>
    <source>
        <strain evidence="7">ChiSjej1B19-7085</strain>
    </source>
</reference>
<feature type="domain" description="Dihydroprymidine dehydrogenase" evidence="6">
    <location>
        <begin position="23"/>
        <end position="139"/>
    </location>
</feature>
<feature type="domain" description="FAD/NAD(P)-binding" evidence="5">
    <location>
        <begin position="388"/>
        <end position="477"/>
    </location>
</feature>
<comment type="caution">
    <text evidence="7">The sequence shown here is derived from an EMBL/GenBank/DDBJ whole genome shotgun (WGS) entry which is preliminary data.</text>
</comment>
<evidence type="ECO:0000256" key="2">
    <source>
        <dbReference type="ARBA" id="ARBA00023002"/>
    </source>
</evidence>
<dbReference type="Proteomes" id="UP000886785">
    <property type="component" value="Unassembled WGS sequence"/>
</dbReference>
<dbReference type="Gene3D" id="3.50.50.60">
    <property type="entry name" value="FAD/NAD(P)-binding domain"/>
    <property type="match status" value="2"/>
</dbReference>
<dbReference type="GO" id="GO:0016639">
    <property type="term" value="F:oxidoreductase activity, acting on the CH-NH2 group of donors, NAD or NADP as acceptor"/>
    <property type="evidence" value="ECO:0007669"/>
    <property type="project" value="InterPro"/>
</dbReference>
<dbReference type="GO" id="GO:0006537">
    <property type="term" value="P:glutamate biosynthetic process"/>
    <property type="evidence" value="ECO:0007669"/>
    <property type="project" value="UniProtKB-KW"/>
</dbReference>
<dbReference type="AlphaFoldDB" id="A0A9D1J1K6"/>
<comment type="pathway">
    <text evidence="4">Amino-acid biosynthesis.</text>
</comment>
<proteinExistence type="predicted"/>
<organism evidence="7 8">
    <name type="scientific">Candidatus Gallacutalibacter pullicola</name>
    <dbReference type="NCBI Taxonomy" id="2840830"/>
    <lineage>
        <taxon>Bacteria</taxon>
        <taxon>Bacillati</taxon>
        <taxon>Bacillota</taxon>
        <taxon>Clostridia</taxon>
        <taxon>Eubacteriales</taxon>
        <taxon>Candidatus Gallacutalibacter</taxon>
    </lineage>
</organism>
<dbReference type="InterPro" id="IPR036188">
    <property type="entry name" value="FAD/NAD-bd_sf"/>
</dbReference>
<dbReference type="PANTHER" id="PTHR43100">
    <property type="entry name" value="GLUTAMATE SYNTHASE [NADPH] SMALL CHAIN"/>
    <property type="match status" value="1"/>
</dbReference>
<dbReference type="NCBIfam" id="TIGR01317">
    <property type="entry name" value="GOGAT_sm_gam"/>
    <property type="match status" value="1"/>
</dbReference>
<reference evidence="7" key="2">
    <citation type="journal article" date="2021" name="PeerJ">
        <title>Extensive microbial diversity within the chicken gut microbiome revealed by metagenomics and culture.</title>
        <authorList>
            <person name="Gilroy R."/>
            <person name="Ravi A."/>
            <person name="Getino M."/>
            <person name="Pursley I."/>
            <person name="Horton D.L."/>
            <person name="Alikhan N.F."/>
            <person name="Baker D."/>
            <person name="Gharbi K."/>
            <person name="Hall N."/>
            <person name="Watson M."/>
            <person name="Adriaenssens E.M."/>
            <person name="Foster-Nyarko E."/>
            <person name="Jarju S."/>
            <person name="Secka A."/>
            <person name="Antonio M."/>
            <person name="Oren A."/>
            <person name="Chaudhuri R.R."/>
            <person name="La Ragione R."/>
            <person name="Hildebrand F."/>
            <person name="Pallen M.J."/>
        </authorList>
    </citation>
    <scope>NUCLEOTIDE SEQUENCE</scope>
    <source>
        <strain evidence="7">ChiSjej1B19-7085</strain>
    </source>
</reference>
<dbReference type="GO" id="GO:0051536">
    <property type="term" value="F:iron-sulfur cluster binding"/>
    <property type="evidence" value="ECO:0007669"/>
    <property type="project" value="InterPro"/>
</dbReference>
<gene>
    <name evidence="7" type="ORF">IAA54_08500</name>
</gene>
<keyword evidence="2" id="KW-0560">Oxidoreductase</keyword>
<dbReference type="SUPFAM" id="SSF51971">
    <property type="entry name" value="Nucleotide-binding domain"/>
    <property type="match status" value="2"/>
</dbReference>
<dbReference type="Pfam" id="PF14691">
    <property type="entry name" value="Fer4_20"/>
    <property type="match status" value="1"/>
</dbReference>
<accession>A0A9D1J1K6</accession>
<dbReference type="SUPFAM" id="SSF46548">
    <property type="entry name" value="alpha-helical ferredoxin"/>
    <property type="match status" value="1"/>
</dbReference>
<evidence type="ECO:0000259" key="5">
    <source>
        <dbReference type="Pfam" id="PF07992"/>
    </source>
</evidence>
<evidence type="ECO:0000256" key="4">
    <source>
        <dbReference type="ARBA" id="ARBA00029440"/>
    </source>
</evidence>
<evidence type="ECO:0000256" key="1">
    <source>
        <dbReference type="ARBA" id="ARBA00022605"/>
    </source>
</evidence>
<dbReference type="InterPro" id="IPR051394">
    <property type="entry name" value="Glutamate_Synthase"/>
</dbReference>
<dbReference type="EMBL" id="DVHF01000099">
    <property type="protein sequence ID" value="HIR57696.1"/>
    <property type="molecule type" value="Genomic_DNA"/>
</dbReference>
<keyword evidence="3" id="KW-0314">Glutamate biosynthesis</keyword>
<dbReference type="InterPro" id="IPR023753">
    <property type="entry name" value="FAD/NAD-binding_dom"/>
</dbReference>
<evidence type="ECO:0000259" key="6">
    <source>
        <dbReference type="Pfam" id="PF14691"/>
    </source>
</evidence>
<protein>
    <submittedName>
        <fullName evidence="7">Glutamate synthase subunit beta</fullName>
    </submittedName>
</protein>
<keyword evidence="1" id="KW-0028">Amino-acid biosynthesis</keyword>
<dbReference type="InterPro" id="IPR006005">
    <property type="entry name" value="Glut_synth_ssu1"/>
</dbReference>
<evidence type="ECO:0000313" key="8">
    <source>
        <dbReference type="Proteomes" id="UP000886785"/>
    </source>
</evidence>
<dbReference type="InterPro" id="IPR009051">
    <property type="entry name" value="Helical_ferredxn"/>
</dbReference>
<evidence type="ECO:0000313" key="7">
    <source>
        <dbReference type="EMBL" id="HIR57696.1"/>
    </source>
</evidence>
<dbReference type="InterPro" id="IPR028261">
    <property type="entry name" value="DPD_II"/>
</dbReference>
<evidence type="ECO:0000256" key="3">
    <source>
        <dbReference type="ARBA" id="ARBA00023164"/>
    </source>
</evidence>
<sequence length="496" mass="54294">MGKPTGFLEYERQDGKVIPPQERIQNFREFHKMLSEKVQRDQGARCMECGVPFCQAGAMLGGMASGCPLHNLVPEMNDLVYRGSWEQAYVRLSATHSLPEFTSRVCPALCEAACTCGVHSDPVSTKENERQVIEYAFRHGLVESDPPKVRTGKTVAIVGSGPAGLAAALRLNRRGHLVTVYERSDRPGGLLRYGIPNMKLEKQVIDRRIRLMEQAGIRFVCGTDVGRDITGQELLTQYDRVLLAGGASQPRDLDVPGRDAKGIWFAVNFLGQVTKSLLDSEFENVPYELAKDKKVLVIGGGDTGNDCVGTVIRLGASAVTQLEMMPEPPAARLESNPWPEWPRVKKTDYGQEEAAAVFGQDPRVYQTTVTEFKKDRKGRVRAAVLVSLEAQKDEATGRLKMVPVPDSEREVPVDLVLIAAGFLGSERYLTDTFGVKLTPRTNVDTPAGSYATSVDRVFAAGDIRRGQSLVVWAIAEGEAAAHAIDESLMGYSNLAV</sequence>
<dbReference type="PRINTS" id="PR00419">
    <property type="entry name" value="ADXRDTASE"/>
</dbReference>
<dbReference type="Gene3D" id="1.10.1060.10">
    <property type="entry name" value="Alpha-helical ferredoxin"/>
    <property type="match status" value="1"/>
</dbReference>
<name>A0A9D1J1K6_9FIRM</name>
<dbReference type="Pfam" id="PF07992">
    <property type="entry name" value="Pyr_redox_2"/>
    <property type="match status" value="2"/>
</dbReference>